<reference evidence="1" key="1">
    <citation type="submission" date="2021-02" db="EMBL/GenBank/DDBJ databases">
        <authorList>
            <person name="Nowell W R."/>
        </authorList>
    </citation>
    <scope>NUCLEOTIDE SEQUENCE</scope>
</reference>
<dbReference type="AlphaFoldDB" id="A0A817PEB0"/>
<protein>
    <submittedName>
        <fullName evidence="1">Uncharacterized protein</fullName>
    </submittedName>
</protein>
<accession>A0A817PEB0</accession>
<dbReference type="Proteomes" id="UP000663825">
    <property type="component" value="Unassembled WGS sequence"/>
</dbReference>
<organism evidence="1 2">
    <name type="scientific">Rotaria socialis</name>
    <dbReference type="NCBI Taxonomy" id="392032"/>
    <lineage>
        <taxon>Eukaryota</taxon>
        <taxon>Metazoa</taxon>
        <taxon>Spiralia</taxon>
        <taxon>Gnathifera</taxon>
        <taxon>Rotifera</taxon>
        <taxon>Eurotatoria</taxon>
        <taxon>Bdelloidea</taxon>
        <taxon>Philodinida</taxon>
        <taxon>Philodinidae</taxon>
        <taxon>Rotaria</taxon>
    </lineage>
</organism>
<name>A0A817PEB0_9BILA</name>
<dbReference type="OrthoDB" id="10441904at2759"/>
<comment type="caution">
    <text evidence="1">The sequence shown here is derived from an EMBL/GenBank/DDBJ whole genome shotgun (WGS) entry which is preliminary data.</text>
</comment>
<dbReference type="EMBL" id="CAJNXB010001277">
    <property type="protein sequence ID" value="CAF3153696.1"/>
    <property type="molecule type" value="Genomic_DNA"/>
</dbReference>
<sequence length="95" mass="11250">MTMPMPMPMPMMKQSSYQRLMYWSNILTYINGDKIDEEINNDIRSNNIIVTQTDPKEHLERTAMHEISQLLDSVDGVRRSKSVGFYYIKHKHLFV</sequence>
<evidence type="ECO:0000313" key="1">
    <source>
        <dbReference type="EMBL" id="CAF3153696.1"/>
    </source>
</evidence>
<evidence type="ECO:0000313" key="2">
    <source>
        <dbReference type="Proteomes" id="UP000663825"/>
    </source>
</evidence>
<gene>
    <name evidence="1" type="ORF">TIS948_LOCUS9857</name>
</gene>
<proteinExistence type="predicted"/>